<dbReference type="GO" id="GO:0030198">
    <property type="term" value="P:extracellular matrix organization"/>
    <property type="evidence" value="ECO:0000318"/>
    <property type="project" value="GO_Central"/>
</dbReference>
<dbReference type="FunFam" id="2.30.180.10:FF:000003">
    <property type="entry name" value="periostin isoform X1"/>
    <property type="match status" value="1"/>
</dbReference>
<dbReference type="STRING" id="8090.ENSORLP00000037652"/>
<dbReference type="Proteomes" id="UP000001038">
    <property type="component" value="Chromosome 14"/>
</dbReference>
<keyword evidence="7" id="KW-1185">Reference proteome</keyword>
<dbReference type="Bgee" id="ENSORLG00000029887">
    <property type="expression patterns" value="Expressed in muscle tissue and 11 other cell types or tissues"/>
</dbReference>
<dbReference type="PANTHER" id="PTHR10900:SF12">
    <property type="entry name" value="PERIOSTIN"/>
    <property type="match status" value="1"/>
</dbReference>
<reference evidence="6" key="2">
    <citation type="submission" date="2025-08" db="UniProtKB">
        <authorList>
            <consortium name="Ensembl"/>
        </authorList>
    </citation>
    <scope>IDENTIFICATION</scope>
    <source>
        <strain evidence="6">Hd-rR</strain>
    </source>
</reference>
<dbReference type="InterPro" id="IPR050904">
    <property type="entry name" value="Adhesion/Biosynth-related"/>
</dbReference>
<dbReference type="GO" id="GO:0050839">
    <property type="term" value="F:cell adhesion molecule binding"/>
    <property type="evidence" value="ECO:0000318"/>
    <property type="project" value="GO_Central"/>
</dbReference>
<evidence type="ECO:0000256" key="2">
    <source>
        <dbReference type="ARBA" id="ARBA00023157"/>
    </source>
</evidence>
<feature type="domain" description="FAS1" evidence="4">
    <location>
        <begin position="368"/>
        <end position="492"/>
    </location>
</feature>
<feature type="domain" description="EMI" evidence="5">
    <location>
        <begin position="40"/>
        <end position="94"/>
    </location>
</feature>
<dbReference type="AlphaFoldDB" id="A0A3B3I1D6"/>
<feature type="chain" id="PRO_5017423179" evidence="3">
    <location>
        <begin position="23"/>
        <end position="824"/>
    </location>
</feature>
<dbReference type="InterPro" id="IPR011489">
    <property type="entry name" value="EMI_domain"/>
</dbReference>
<dbReference type="SMART" id="SM00554">
    <property type="entry name" value="FAS1"/>
    <property type="match status" value="4"/>
</dbReference>
<feature type="signal peptide" evidence="3">
    <location>
        <begin position="1"/>
        <end position="22"/>
    </location>
</feature>
<dbReference type="PROSITE" id="PS51041">
    <property type="entry name" value="EMI"/>
    <property type="match status" value="1"/>
</dbReference>
<protein>
    <submittedName>
        <fullName evidence="6">Periostin</fullName>
    </submittedName>
</protein>
<dbReference type="InParanoid" id="A0A3B3I1D6"/>
<evidence type="ECO:0000313" key="7">
    <source>
        <dbReference type="Proteomes" id="UP000001038"/>
    </source>
</evidence>
<evidence type="ECO:0000259" key="5">
    <source>
        <dbReference type="PROSITE" id="PS51041"/>
    </source>
</evidence>
<keyword evidence="2" id="KW-1015">Disulfide bond</keyword>
<dbReference type="PROSITE" id="PS50213">
    <property type="entry name" value="FAS1"/>
    <property type="match status" value="4"/>
</dbReference>
<dbReference type="GeneID" id="101165439"/>
<keyword evidence="1 3" id="KW-0732">Signal</keyword>
<dbReference type="InterPro" id="IPR036378">
    <property type="entry name" value="FAS1_dom_sf"/>
</dbReference>
<dbReference type="GO" id="GO:0005615">
    <property type="term" value="C:extracellular space"/>
    <property type="evidence" value="ECO:0000318"/>
    <property type="project" value="GO_Central"/>
</dbReference>
<accession>A0A3B3I1D6</accession>
<dbReference type="Ensembl" id="ENSORLT00000031251.1">
    <property type="protein sequence ID" value="ENSORLP00000037652.1"/>
    <property type="gene ID" value="ENSORLG00000029887.1"/>
</dbReference>
<dbReference type="PANTHER" id="PTHR10900">
    <property type="entry name" value="PERIOSTIN-RELATED"/>
    <property type="match status" value="1"/>
</dbReference>
<dbReference type="Gene3D" id="2.30.180.10">
    <property type="entry name" value="FAS1 domain"/>
    <property type="match status" value="4"/>
</dbReference>
<dbReference type="InterPro" id="IPR000782">
    <property type="entry name" value="FAS1_domain"/>
</dbReference>
<gene>
    <name evidence="6" type="primary">POSTN</name>
    <name evidence="6" type="synonym">postn</name>
</gene>
<name>A0A3B3I1D6_ORYLA</name>
<sequence length="824" mass="90851">MDKLLVVNLFVLVLCSIGRVNSSAYDKIVTHSRIRARKEGPNVCALQQVMGTSKKYFSTCRNWHKGSICGKKAVVLYECCPGYMKIEGMKGCPAAAPIDDVYGTLGLVKATATQQYTNESQLRGDIEGPTSVTLFAPSNDAWDLLDPNEKLKLAENENQELYNTLLFHTVNQRLVTKDMKNGLVVPTMSEDHNLYINHYGNGVVTVNCARIIYGNQVATNGAVHVIDRVIRPVSGTIKDILEENENLSSFATAASAADLLDKLGEAGHYTLFVPTDEAFDKLPSGYLERIIENNAVITALVKYHLLNSVQCAEAIMAGSVYETEEGSSIEIGCDGDFLTVNGIKMVLKKDIVTSNGVIHLIDQVLFPDSAKEITELMGESQSYFRDYFSEMDFASAMRPNLEYTLLAPLNGVFTEEVSSIAKSELKLLLENHILKVKVSLSELYTGQQLETLSGKFLRAFIYRTAVCLENACMVRGSKEGKNGALHLVGSLVKTSDKTLYKVLKDEGQFKIFLSLMEAAGLYDMLKEEGAYTIFAPTDDAFKELTSEDLTLLKSDVTALKNILLYHISNGIFISGGLERGVTNMLKTMQGLNLPVKFVNNSVNVNSVDVPDTDLMATNGVVHVVKNVLYPPGLPVGREDLWVLLQKLIKYIKIKFVSGYSYSEIQSIASSKKIKIVYDDVKSTEVKYKEVVKAEPSQTKITRYVEKEPTVSKVVRVIDRQPINKVTRVLSGTGAGRKVSEGLTVTGETNGTLAFEPQIIEGPDVSKILSIRDNPSLLKEETSRLTQLIKGGGQFSAASEAQVGTRRRLVRPLRKRPSMSPFENN</sequence>
<dbReference type="GeneTree" id="ENSGT00530000063860"/>
<dbReference type="FunFam" id="2.30.180.10:FF:000002">
    <property type="entry name" value="periostin isoform X1"/>
    <property type="match status" value="1"/>
</dbReference>
<feature type="domain" description="FAS1" evidence="4">
    <location>
        <begin position="95"/>
        <end position="230"/>
    </location>
</feature>
<evidence type="ECO:0000259" key="4">
    <source>
        <dbReference type="PROSITE" id="PS50213"/>
    </source>
</evidence>
<dbReference type="GO" id="GO:0007155">
    <property type="term" value="P:cell adhesion"/>
    <property type="evidence" value="ECO:0000318"/>
    <property type="project" value="GO_Central"/>
</dbReference>
<organism evidence="6 7">
    <name type="scientific">Oryzias latipes</name>
    <name type="common">Japanese rice fish</name>
    <name type="synonym">Japanese killifish</name>
    <dbReference type="NCBI Taxonomy" id="8090"/>
    <lineage>
        <taxon>Eukaryota</taxon>
        <taxon>Metazoa</taxon>
        <taxon>Chordata</taxon>
        <taxon>Craniata</taxon>
        <taxon>Vertebrata</taxon>
        <taxon>Euteleostomi</taxon>
        <taxon>Actinopterygii</taxon>
        <taxon>Neopterygii</taxon>
        <taxon>Teleostei</taxon>
        <taxon>Neoteleostei</taxon>
        <taxon>Acanthomorphata</taxon>
        <taxon>Ovalentaria</taxon>
        <taxon>Atherinomorphae</taxon>
        <taxon>Beloniformes</taxon>
        <taxon>Adrianichthyidae</taxon>
        <taxon>Oryziinae</taxon>
        <taxon>Oryzias</taxon>
    </lineage>
</organism>
<dbReference type="CTD" id="10631"/>
<reference evidence="6" key="3">
    <citation type="submission" date="2025-09" db="UniProtKB">
        <authorList>
            <consortium name="Ensembl"/>
        </authorList>
    </citation>
    <scope>IDENTIFICATION</scope>
    <source>
        <strain evidence="6">Hd-rR</strain>
    </source>
</reference>
<evidence type="ECO:0000256" key="1">
    <source>
        <dbReference type="ARBA" id="ARBA00022729"/>
    </source>
</evidence>
<feature type="domain" description="FAS1" evidence="4">
    <location>
        <begin position="234"/>
        <end position="365"/>
    </location>
</feature>
<proteinExistence type="predicted"/>
<evidence type="ECO:0000313" key="6">
    <source>
        <dbReference type="Ensembl" id="ENSORLP00000037652.1"/>
    </source>
</evidence>
<dbReference type="GO" id="GO:0031012">
    <property type="term" value="C:extracellular matrix"/>
    <property type="evidence" value="ECO:0000318"/>
    <property type="project" value="GO_Central"/>
</dbReference>
<feature type="domain" description="FAS1" evidence="4">
    <location>
        <begin position="496"/>
        <end position="628"/>
    </location>
</feature>
<reference evidence="6 7" key="1">
    <citation type="journal article" date="2007" name="Nature">
        <title>The medaka draft genome and insights into vertebrate genome evolution.</title>
        <authorList>
            <person name="Kasahara M."/>
            <person name="Naruse K."/>
            <person name="Sasaki S."/>
            <person name="Nakatani Y."/>
            <person name="Qu W."/>
            <person name="Ahsan B."/>
            <person name="Yamada T."/>
            <person name="Nagayasu Y."/>
            <person name="Doi K."/>
            <person name="Kasai Y."/>
            <person name="Jindo T."/>
            <person name="Kobayashi D."/>
            <person name="Shimada A."/>
            <person name="Toyoda A."/>
            <person name="Kuroki Y."/>
            <person name="Fujiyama A."/>
            <person name="Sasaki T."/>
            <person name="Shimizu A."/>
            <person name="Asakawa S."/>
            <person name="Shimizu N."/>
            <person name="Hashimoto S."/>
            <person name="Yang J."/>
            <person name="Lee Y."/>
            <person name="Matsushima K."/>
            <person name="Sugano S."/>
            <person name="Sakaizumi M."/>
            <person name="Narita T."/>
            <person name="Ohishi K."/>
            <person name="Haga S."/>
            <person name="Ohta F."/>
            <person name="Nomoto H."/>
            <person name="Nogata K."/>
            <person name="Morishita T."/>
            <person name="Endo T."/>
            <person name="Shin-I T."/>
            <person name="Takeda H."/>
            <person name="Morishita S."/>
            <person name="Kohara Y."/>
        </authorList>
    </citation>
    <scope>NUCLEOTIDE SEQUENCE [LARGE SCALE GENOMIC DNA]</scope>
    <source>
        <strain evidence="6 7">Hd-rR</strain>
    </source>
</reference>
<dbReference type="OrthoDB" id="7700931at2759"/>
<dbReference type="FunFam" id="2.30.180.10:FF:000032">
    <property type="entry name" value="Fasciclin domain-containing protein, putative"/>
    <property type="match status" value="1"/>
</dbReference>
<dbReference type="RefSeq" id="XP_023817869.1">
    <property type="nucleotide sequence ID" value="XM_023962101.1"/>
</dbReference>
<evidence type="ECO:0000256" key="3">
    <source>
        <dbReference type="SAM" id="SignalP"/>
    </source>
</evidence>
<dbReference type="SUPFAM" id="SSF82153">
    <property type="entry name" value="FAS1 domain"/>
    <property type="match status" value="4"/>
</dbReference>
<dbReference type="Pfam" id="PF02469">
    <property type="entry name" value="Fasciclin"/>
    <property type="match status" value="4"/>
</dbReference>